<organism evidence="1">
    <name type="scientific">Rhizophagus irregularis (strain DAOM 181602 / DAOM 197198 / MUCL 43194)</name>
    <name type="common">Arbuscular mycorrhizal fungus</name>
    <name type="synonym">Glomus intraradices</name>
    <dbReference type="NCBI Taxonomy" id="747089"/>
    <lineage>
        <taxon>Eukaryota</taxon>
        <taxon>Fungi</taxon>
        <taxon>Fungi incertae sedis</taxon>
        <taxon>Mucoromycota</taxon>
        <taxon>Glomeromycotina</taxon>
        <taxon>Glomeromycetes</taxon>
        <taxon>Glomerales</taxon>
        <taxon>Glomeraceae</taxon>
        <taxon>Rhizophagus</taxon>
    </lineage>
</organism>
<protein>
    <submittedName>
        <fullName evidence="1">Uncharacterized protein</fullName>
    </submittedName>
</protein>
<dbReference type="AlphaFoldDB" id="U9TI26"/>
<dbReference type="VEuPathDB" id="FungiDB:RhiirFUN_002349"/>
<evidence type="ECO:0000313" key="1">
    <source>
        <dbReference type="EMBL" id="ESA07824.1"/>
    </source>
</evidence>
<dbReference type="HOGENOM" id="CLU_2980261_0_0_1"/>
<proteinExistence type="predicted"/>
<dbReference type="EMBL" id="KI289877">
    <property type="protein sequence ID" value="ESA07824.1"/>
    <property type="molecule type" value="Genomic_DNA"/>
</dbReference>
<sequence length="58" mass="6486">MNKQDFNECGLEMKLSSDVGENLCKTSISPGFDLNEFRKGLIKDLSASIYDELLGRKS</sequence>
<accession>U9TI26</accession>
<gene>
    <name evidence="1" type="ORF">GLOINDRAFT_349331</name>
</gene>
<name>U9TI26_RHIID</name>
<reference evidence="1" key="1">
    <citation type="submission" date="2013-07" db="EMBL/GenBank/DDBJ databases">
        <title>The genome of an arbuscular mycorrhizal fungus provides insights into the evolution of the oldest plant symbiosis.</title>
        <authorList>
            <consortium name="DOE Joint Genome Institute"/>
            <person name="Tisserant E."/>
            <person name="Malbreil M."/>
            <person name="Kuo A."/>
            <person name="Kohler A."/>
            <person name="Symeonidi A."/>
            <person name="Balestrini R."/>
            <person name="Charron P."/>
            <person name="Duensing N."/>
            <person name="Frei-dit-Frey N."/>
            <person name="Gianinazzi-Pearson V."/>
            <person name="Gilbert B."/>
            <person name="Handa Y."/>
            <person name="Hijri M."/>
            <person name="Kaul R."/>
            <person name="Kawaguchi M."/>
            <person name="Krajinski F."/>
            <person name="Lammers P."/>
            <person name="Lapierre D."/>
            <person name="Masclaux F.G."/>
            <person name="Murat C."/>
            <person name="Morin E."/>
            <person name="Ndikumana S."/>
            <person name="Pagni M."/>
            <person name="Petitpierre D."/>
            <person name="Requena N."/>
            <person name="Rosikiewicz P."/>
            <person name="Riley R."/>
            <person name="Saito K."/>
            <person name="San Clemente H."/>
            <person name="Shapiro H."/>
            <person name="van Tuinen D."/>
            <person name="Becard G."/>
            <person name="Bonfante P."/>
            <person name="Paszkowski U."/>
            <person name="Shachar-Hill Y."/>
            <person name="Young J.P."/>
            <person name="Sanders I.R."/>
            <person name="Henrissat B."/>
            <person name="Rensing S.A."/>
            <person name="Grigoriev I.V."/>
            <person name="Corradi N."/>
            <person name="Roux C."/>
            <person name="Martin F."/>
        </authorList>
    </citation>
    <scope>NUCLEOTIDE SEQUENCE</scope>
    <source>
        <strain evidence="1">DAOM 197198</strain>
    </source>
</reference>